<dbReference type="InterPro" id="IPR036236">
    <property type="entry name" value="Znf_C2H2_sf"/>
</dbReference>
<dbReference type="SMART" id="SM00451">
    <property type="entry name" value="ZnF_U1"/>
    <property type="match status" value="2"/>
</dbReference>
<dbReference type="AlphaFoldDB" id="A0AAN8YZ72"/>
<feature type="compositionally biased region" description="Basic and acidic residues" evidence="1">
    <location>
        <begin position="247"/>
        <end position="276"/>
    </location>
</feature>
<feature type="region of interest" description="Disordered" evidence="1">
    <location>
        <begin position="234"/>
        <end position="331"/>
    </location>
</feature>
<feature type="compositionally biased region" description="Basic residues" evidence="1">
    <location>
        <begin position="301"/>
        <end position="324"/>
    </location>
</feature>
<protein>
    <recommendedName>
        <fullName evidence="2">U1-type domain-containing protein</fullName>
    </recommendedName>
</protein>
<dbReference type="EMBL" id="JBAMMX010000022">
    <property type="protein sequence ID" value="KAK6918586.1"/>
    <property type="molecule type" value="Genomic_DNA"/>
</dbReference>
<feature type="domain" description="U1-type" evidence="2">
    <location>
        <begin position="170"/>
        <end position="204"/>
    </location>
</feature>
<name>A0AAN8YZ72_9MAGN</name>
<feature type="domain" description="U1-type" evidence="2">
    <location>
        <begin position="333"/>
        <end position="363"/>
    </location>
</feature>
<dbReference type="GO" id="GO:0003676">
    <property type="term" value="F:nucleic acid binding"/>
    <property type="evidence" value="ECO:0007669"/>
    <property type="project" value="InterPro"/>
</dbReference>
<feature type="region of interest" description="Disordered" evidence="1">
    <location>
        <begin position="99"/>
        <end position="153"/>
    </location>
</feature>
<evidence type="ECO:0000313" key="3">
    <source>
        <dbReference type="EMBL" id="KAK6918586.1"/>
    </source>
</evidence>
<dbReference type="Pfam" id="PF12874">
    <property type="entry name" value="zf-met"/>
    <property type="match status" value="1"/>
</dbReference>
<keyword evidence="4" id="KW-1185">Reference proteome</keyword>
<dbReference type="SUPFAM" id="SSF57667">
    <property type="entry name" value="beta-beta-alpha zinc fingers"/>
    <property type="match status" value="1"/>
</dbReference>
<dbReference type="GO" id="GO:0008270">
    <property type="term" value="F:zinc ion binding"/>
    <property type="evidence" value="ECO:0007669"/>
    <property type="project" value="InterPro"/>
</dbReference>
<gene>
    <name evidence="3" type="ORF">RJ641_017008</name>
</gene>
<organism evidence="3 4">
    <name type="scientific">Dillenia turbinata</name>
    <dbReference type="NCBI Taxonomy" id="194707"/>
    <lineage>
        <taxon>Eukaryota</taxon>
        <taxon>Viridiplantae</taxon>
        <taxon>Streptophyta</taxon>
        <taxon>Embryophyta</taxon>
        <taxon>Tracheophyta</taxon>
        <taxon>Spermatophyta</taxon>
        <taxon>Magnoliopsida</taxon>
        <taxon>eudicotyledons</taxon>
        <taxon>Gunneridae</taxon>
        <taxon>Pentapetalae</taxon>
        <taxon>Dilleniales</taxon>
        <taxon>Dilleniaceae</taxon>
        <taxon>Dillenia</taxon>
    </lineage>
</organism>
<dbReference type="PANTHER" id="PTHR47487:SF12">
    <property type="entry name" value="GLUTENIN, HIGH MOLECULAR WEIGHT SUBUNIT DX5-LIKE"/>
    <property type="match status" value="1"/>
</dbReference>
<sequence length="578" mass="63118">MEIDDLVSKIIVLLGNGCKDFFRTSIIYSKLGANTAFTGLWKSIISVYSFIMVTRKEKLHFVGSSSHASLKSNMISERPLHKGHRKRGGKSFMRGGHAALTHGRGRDWSNGQRFPPLASASTASNLPHAASTPVPGGPPKASIQPPLASGPSMVPFPTQAHASSVPIRPSRLAWCELCRVDCNTFEILEQHKNGKKHKKKELQKLKKVMTGTITEQMSVPISIIQPNVVQPNAESVDLKQGSPGKLPVEDSKCDKASSDDRNGERDQQKNLPEKVQNHVAELNENQAGEQKTDHSGVCGRGLKRHLRGRQGAKRMRTNQWHRRRADPSKPKEGISLTWKLCNVKCGSQVVFDSKKHLSKLERFHGNQPILGNGDLQATFSTIPNTPSFSLAHIDQQTLLGCRNFVALLVEYILPQATAAAFAPTAAPLQANGSVSEPPLAVASESASETHQQQLPNREMTDACISIRIKKIGRSFGGTLANLEDNFLVLVIASSAIAGLEPVSIKSPRNFTAHTINSPSLIWISPSPPTPLPLYKVVPTADGFGMSELITYALGIHEKQLIQVLIRLYPLSHSSKIKI</sequence>
<evidence type="ECO:0000256" key="1">
    <source>
        <dbReference type="SAM" id="MobiDB-lite"/>
    </source>
</evidence>
<comment type="caution">
    <text evidence="3">The sequence shown here is derived from an EMBL/GenBank/DDBJ whole genome shotgun (WGS) entry which is preliminary data.</text>
</comment>
<dbReference type="InterPro" id="IPR013087">
    <property type="entry name" value="Znf_C2H2_type"/>
</dbReference>
<dbReference type="Gene3D" id="3.30.160.60">
    <property type="entry name" value="Classic Zinc Finger"/>
    <property type="match status" value="1"/>
</dbReference>
<evidence type="ECO:0000259" key="2">
    <source>
        <dbReference type="SMART" id="SM00451"/>
    </source>
</evidence>
<dbReference type="InterPro" id="IPR003604">
    <property type="entry name" value="Matrin/U1-like-C_Znf_C2H2"/>
</dbReference>
<dbReference type="PANTHER" id="PTHR47487">
    <property type="entry name" value="OS06G0651300 PROTEIN-RELATED"/>
    <property type="match status" value="1"/>
</dbReference>
<dbReference type="Proteomes" id="UP001370490">
    <property type="component" value="Unassembled WGS sequence"/>
</dbReference>
<proteinExistence type="predicted"/>
<reference evidence="3 4" key="1">
    <citation type="submission" date="2023-12" db="EMBL/GenBank/DDBJ databases">
        <title>A high-quality genome assembly for Dillenia turbinata (Dilleniales).</title>
        <authorList>
            <person name="Chanderbali A."/>
        </authorList>
    </citation>
    <scope>NUCLEOTIDE SEQUENCE [LARGE SCALE GENOMIC DNA]</scope>
    <source>
        <strain evidence="3">LSX21</strain>
        <tissue evidence="3">Leaf</tissue>
    </source>
</reference>
<accession>A0AAN8YZ72</accession>
<evidence type="ECO:0000313" key="4">
    <source>
        <dbReference type="Proteomes" id="UP001370490"/>
    </source>
</evidence>